<gene>
    <name evidence="3" type="ORF">FH972_024104</name>
</gene>
<feature type="compositionally biased region" description="Polar residues" evidence="1">
    <location>
        <begin position="485"/>
        <end position="505"/>
    </location>
</feature>
<comment type="caution">
    <text evidence="3">The sequence shown here is derived from an EMBL/GenBank/DDBJ whole genome shotgun (WGS) entry which is preliminary data.</text>
</comment>
<proteinExistence type="predicted"/>
<sequence>MLCDIKQLWTVLRRKAFLLITVNCVFTDSFALSFITIMAGLQEDTETAIDFCVVKLEATFTEDVTVRMKSKSFKPLIRTCSVGWYIEMLHIYLVAIEERQYMSNEAQPFDQLLSWLDDIENTMLGNDVQHWLSSTSHSIMVALVNTRTPDKLQRLKASTMAIPDEYYVTKLLMGLDLDEEDRLLPHTTRVNYSDLDIINTKVSDEASGMNEGPTTKESAQLATKSDTSSTVGRSQSPASFREFSPDLSEARNAGSEPISPLWSETSNHSAPTRRTQISITGPRLKREDRTLGKRCYNCGSMVQTKNRHGQAPIKFDSISGKASGARKEATAAFTHMGYFSHLPEQETKSCIPRAMRLRPNGFAHVVLIANRGRTAGRRRAARRVYNRNEFDVSKTWLAQPYLKRSNAGAELSMICKREAPFDQTPKLADPDVVDWRLRQVHKGVREAWQKRQREGLADGGDVDEHEQEGGEGAAPPIETSGPMAATNTAQDPSFSAERSTQQSARAGQLAQPQEFFDPVANAYVPR</sequence>
<feature type="region of interest" description="Disordered" evidence="1">
    <location>
        <begin position="203"/>
        <end position="286"/>
    </location>
</feature>
<evidence type="ECO:0000256" key="2">
    <source>
        <dbReference type="SAM" id="Phobius"/>
    </source>
</evidence>
<feature type="compositionally biased region" description="Polar residues" evidence="1">
    <location>
        <begin position="212"/>
        <end position="238"/>
    </location>
</feature>
<evidence type="ECO:0000313" key="4">
    <source>
        <dbReference type="Proteomes" id="UP000327013"/>
    </source>
</evidence>
<feature type="region of interest" description="Disordered" evidence="1">
    <location>
        <begin position="449"/>
        <end position="526"/>
    </location>
</feature>
<feature type="compositionally biased region" description="Polar residues" evidence="1">
    <location>
        <begin position="262"/>
        <end position="279"/>
    </location>
</feature>
<dbReference type="AlphaFoldDB" id="A0A5N6KXH2"/>
<feature type="transmembrane region" description="Helical" evidence="2">
    <location>
        <begin position="16"/>
        <end position="41"/>
    </location>
</feature>
<keyword evidence="2" id="KW-0812">Transmembrane</keyword>
<keyword evidence="2" id="KW-0472">Membrane</keyword>
<protein>
    <submittedName>
        <fullName evidence="3">Uncharacterized protein</fullName>
    </submittedName>
</protein>
<reference evidence="3 4" key="1">
    <citation type="submission" date="2019-06" db="EMBL/GenBank/DDBJ databases">
        <title>A chromosomal-level reference genome of Carpinus fangiana (Coryloideae, Betulaceae).</title>
        <authorList>
            <person name="Yang X."/>
            <person name="Wang Z."/>
            <person name="Zhang L."/>
            <person name="Hao G."/>
            <person name="Liu J."/>
            <person name="Yang Y."/>
        </authorList>
    </citation>
    <scope>NUCLEOTIDE SEQUENCE [LARGE SCALE GENOMIC DNA]</scope>
    <source>
        <strain evidence="3">Cfa_2016G</strain>
        <tissue evidence="3">Leaf</tissue>
    </source>
</reference>
<organism evidence="3 4">
    <name type="scientific">Carpinus fangiana</name>
    <dbReference type="NCBI Taxonomy" id="176857"/>
    <lineage>
        <taxon>Eukaryota</taxon>
        <taxon>Viridiplantae</taxon>
        <taxon>Streptophyta</taxon>
        <taxon>Embryophyta</taxon>
        <taxon>Tracheophyta</taxon>
        <taxon>Spermatophyta</taxon>
        <taxon>Magnoliopsida</taxon>
        <taxon>eudicotyledons</taxon>
        <taxon>Gunneridae</taxon>
        <taxon>Pentapetalae</taxon>
        <taxon>rosids</taxon>
        <taxon>fabids</taxon>
        <taxon>Fagales</taxon>
        <taxon>Betulaceae</taxon>
        <taxon>Carpinus</taxon>
    </lineage>
</organism>
<dbReference type="EMBL" id="VIBQ01000016">
    <property type="protein sequence ID" value="KAB8356521.1"/>
    <property type="molecule type" value="Genomic_DNA"/>
</dbReference>
<name>A0A5N6KXH2_9ROSI</name>
<keyword evidence="2" id="KW-1133">Transmembrane helix</keyword>
<keyword evidence="4" id="KW-1185">Reference proteome</keyword>
<accession>A0A5N6KXH2</accession>
<evidence type="ECO:0000313" key="3">
    <source>
        <dbReference type="EMBL" id="KAB8356521.1"/>
    </source>
</evidence>
<dbReference type="Proteomes" id="UP000327013">
    <property type="component" value="Unassembled WGS sequence"/>
</dbReference>
<evidence type="ECO:0000256" key="1">
    <source>
        <dbReference type="SAM" id="MobiDB-lite"/>
    </source>
</evidence>